<feature type="region of interest" description="Disordered" evidence="4">
    <location>
        <begin position="49"/>
        <end position="79"/>
    </location>
</feature>
<dbReference type="GO" id="GO:0005730">
    <property type="term" value="C:nucleolus"/>
    <property type="evidence" value="ECO:0007669"/>
    <property type="project" value="TreeGrafter"/>
</dbReference>
<name>A0A0A1WMA8_ZEUCU</name>
<dbReference type="GO" id="GO:0000122">
    <property type="term" value="P:negative regulation of transcription by RNA polymerase II"/>
    <property type="evidence" value="ECO:0007669"/>
    <property type="project" value="TreeGrafter"/>
</dbReference>
<comment type="similarity">
    <text evidence="2">Belongs to the NOC2 family.</text>
</comment>
<dbReference type="GO" id="GO:0030691">
    <property type="term" value="C:Noc2p-Noc3p complex"/>
    <property type="evidence" value="ECO:0007669"/>
    <property type="project" value="TreeGrafter"/>
</dbReference>
<dbReference type="PANTHER" id="PTHR12687">
    <property type="entry name" value="NUCLEOLAR COMPLEX 2 AND RAD4-RELATED"/>
    <property type="match status" value="1"/>
</dbReference>
<dbReference type="SUPFAM" id="SSF48371">
    <property type="entry name" value="ARM repeat"/>
    <property type="match status" value="1"/>
</dbReference>
<dbReference type="InterPro" id="IPR005343">
    <property type="entry name" value="Noc2"/>
</dbReference>
<feature type="region of interest" description="Disordered" evidence="4">
    <location>
        <begin position="716"/>
        <end position="752"/>
    </location>
</feature>
<dbReference type="GO" id="GO:0030690">
    <property type="term" value="C:Noc1p-Noc2p complex"/>
    <property type="evidence" value="ECO:0007669"/>
    <property type="project" value="TreeGrafter"/>
</dbReference>
<dbReference type="EMBL" id="GBXI01014516">
    <property type="protein sequence ID" value="JAC99775.1"/>
    <property type="molecule type" value="Transcribed_RNA"/>
</dbReference>
<feature type="region of interest" description="Disordered" evidence="4">
    <location>
        <begin position="113"/>
        <end position="151"/>
    </location>
</feature>
<evidence type="ECO:0000256" key="2">
    <source>
        <dbReference type="ARBA" id="ARBA00005907"/>
    </source>
</evidence>
<reference evidence="5" key="1">
    <citation type="submission" date="2014-11" db="EMBL/GenBank/DDBJ databases">
        <authorList>
            <person name="Geib S."/>
        </authorList>
    </citation>
    <scope>NUCLEOTIDE SEQUENCE</scope>
</reference>
<dbReference type="AlphaFoldDB" id="A0A0A1WMA8"/>
<dbReference type="InterPro" id="IPR016024">
    <property type="entry name" value="ARM-type_fold"/>
</dbReference>
<dbReference type="PANTHER" id="PTHR12687:SF4">
    <property type="entry name" value="NUCLEOLAR COMPLEX PROTEIN 2 HOMOLOG"/>
    <property type="match status" value="1"/>
</dbReference>
<dbReference type="GO" id="GO:0005654">
    <property type="term" value="C:nucleoplasm"/>
    <property type="evidence" value="ECO:0007669"/>
    <property type="project" value="TreeGrafter"/>
</dbReference>
<feature type="compositionally biased region" description="Basic residues" evidence="4">
    <location>
        <begin position="67"/>
        <end position="77"/>
    </location>
</feature>
<dbReference type="GO" id="GO:0003714">
    <property type="term" value="F:transcription corepressor activity"/>
    <property type="evidence" value="ECO:0007669"/>
    <property type="project" value="TreeGrafter"/>
</dbReference>
<evidence type="ECO:0000256" key="4">
    <source>
        <dbReference type="SAM" id="MobiDB-lite"/>
    </source>
</evidence>
<dbReference type="OrthoDB" id="10266662at2759"/>
<dbReference type="CTD" id="35386"/>
<keyword evidence="3" id="KW-0539">Nucleus</keyword>
<dbReference type="GeneID" id="105209591"/>
<evidence type="ECO:0000313" key="5">
    <source>
        <dbReference type="EMBL" id="JAC99775.1"/>
    </source>
</evidence>
<dbReference type="Pfam" id="PF03715">
    <property type="entry name" value="Noc2"/>
    <property type="match status" value="1"/>
</dbReference>
<gene>
    <name evidence="5" type="primary">CG9246</name>
    <name evidence="5" type="ORF">g.4887</name>
</gene>
<dbReference type="GO" id="GO:0042273">
    <property type="term" value="P:ribosomal large subunit biogenesis"/>
    <property type="evidence" value="ECO:0007669"/>
    <property type="project" value="TreeGrafter"/>
</dbReference>
<evidence type="ECO:0000256" key="3">
    <source>
        <dbReference type="ARBA" id="ARBA00023242"/>
    </source>
</evidence>
<protein>
    <submittedName>
        <fullName evidence="5">Nucleolar complex protein 2 homolog</fullName>
    </submittedName>
</protein>
<feature type="compositionally biased region" description="Basic and acidic residues" evidence="4">
    <location>
        <begin position="728"/>
        <end position="744"/>
    </location>
</feature>
<proteinExistence type="inferred from homology"/>
<sequence length="767" mass="88499">MKSVKKDRILLDSKPLSTIKKTKPKQALKAIKKVKDKVENLTDLNNVDTAQMEKSKKKRQSTIQIKKTSKNIKKPLKSHKDELESLKDIDPEFYDFLKQNDKKLLDFNLFDSDESEDDNESNIAMLKSKNNPTVDENNSDEEIDDNERKYHTPNQELEVASDESDYENDYEDSVRGGAEKVTLNLLRQWQIELEKENVSVEIVRKVIQAFSSALASISADERNVTQTHFKVVGSATFNGVVQLCVLHIQPAILRILGLNSRSTTPLHKTKKWAKVRGCLRYYLTDLIRLLEQVSSANILSVLLKHLHQMSGMIASYTSLGKTILKRLIVLWSTGDETIRVLAFLCILKITRNQQDSMLHHVLKAMYLSYVRNSKFVSPNTLPSINFMRRSLVEMFALDLNTSYQHAFLYIRQLAIHLRNAVILKKKDSFQAVYNWQYVNSLRLWADLLGATTNKPQLQPLVYPLVTITLGVIRLIPTAQYFPLRFHCIKVLITLARETRIFIPILPLIIEVLRSNTFNRKHTIASMRPLQFTCILRLNKGQLSENGFRDEVIEQVNGLTLDYLAHESASLAFSDLVVPTVLSLKSYLKLCRNANYSRKIKQLLDKVQENARFIDQERRKITFSLNDIAQVQSWESKVYNKGTPLAIYYESWLKTHETKKRRQAAQIDNINIDYDIPSIKRLNKGGVKIRNENGEVELFPSESEDDEQLLTSINKENTKDIKKKGNRKNKLDNENQNKQAEREADIPLEESEHEEIVDIVKELDIDDW</sequence>
<evidence type="ECO:0000256" key="1">
    <source>
        <dbReference type="ARBA" id="ARBA00004123"/>
    </source>
</evidence>
<organism evidence="5">
    <name type="scientific">Zeugodacus cucurbitae</name>
    <name type="common">Melon fruit fly</name>
    <name type="synonym">Bactrocera cucurbitae</name>
    <dbReference type="NCBI Taxonomy" id="28588"/>
    <lineage>
        <taxon>Eukaryota</taxon>
        <taxon>Metazoa</taxon>
        <taxon>Ecdysozoa</taxon>
        <taxon>Arthropoda</taxon>
        <taxon>Hexapoda</taxon>
        <taxon>Insecta</taxon>
        <taxon>Pterygota</taxon>
        <taxon>Neoptera</taxon>
        <taxon>Endopterygota</taxon>
        <taxon>Diptera</taxon>
        <taxon>Brachycera</taxon>
        <taxon>Muscomorpha</taxon>
        <taxon>Tephritoidea</taxon>
        <taxon>Tephritidae</taxon>
        <taxon>Zeugodacus</taxon>
        <taxon>Zeugodacus</taxon>
    </lineage>
</organism>
<accession>A0A0A1WMA8</accession>
<comment type="subcellular location">
    <subcellularLocation>
        <location evidence="1">Nucleus</location>
    </subcellularLocation>
</comment>
<reference evidence="5" key="2">
    <citation type="journal article" date="2015" name="Gigascience">
        <title>Reconstructing a comprehensive transcriptome assembly of a white-pupal translocated strain of the pest fruit fly Bactrocera cucurbitae.</title>
        <authorList>
            <person name="Sim S.B."/>
            <person name="Calla B."/>
            <person name="Hall B."/>
            <person name="DeRego T."/>
            <person name="Geib S.M."/>
        </authorList>
    </citation>
    <scope>NUCLEOTIDE SEQUENCE</scope>
</reference>
<dbReference type="GO" id="GO:0042393">
    <property type="term" value="F:histone binding"/>
    <property type="evidence" value="ECO:0007669"/>
    <property type="project" value="TreeGrafter"/>
</dbReference>